<feature type="transmembrane region" description="Helical" evidence="5">
    <location>
        <begin position="222"/>
        <end position="243"/>
    </location>
</feature>
<dbReference type="Proteomes" id="UP000005220">
    <property type="component" value="Chromosome 1"/>
</dbReference>
<evidence type="ECO:0000313" key="7">
    <source>
        <dbReference type="Proteomes" id="UP000005220"/>
    </source>
</evidence>
<evidence type="ECO:0000256" key="4">
    <source>
        <dbReference type="ARBA" id="ARBA00023136"/>
    </source>
</evidence>
<dbReference type="Pfam" id="PF01027">
    <property type="entry name" value="Bax1-I"/>
    <property type="match status" value="1"/>
</dbReference>
<keyword evidence="3 5" id="KW-1133">Transmembrane helix</keyword>
<dbReference type="GO" id="GO:0006915">
    <property type="term" value="P:apoptotic process"/>
    <property type="evidence" value="ECO:0007669"/>
    <property type="project" value="EnsemblFungi"/>
</dbReference>
<feature type="transmembrane region" description="Helical" evidence="5">
    <location>
        <begin position="158"/>
        <end position="180"/>
    </location>
</feature>
<dbReference type="GO" id="GO:0005783">
    <property type="term" value="C:endoplasmic reticulum"/>
    <property type="evidence" value="ECO:0007669"/>
    <property type="project" value="EnsemblFungi"/>
</dbReference>
<keyword evidence="4 5" id="KW-0472">Membrane</keyword>
<dbReference type="GeneID" id="13886255"/>
<name>H2APH5_KAZAF</name>
<evidence type="ECO:0000256" key="3">
    <source>
        <dbReference type="ARBA" id="ARBA00022989"/>
    </source>
</evidence>
<proteinExistence type="inferred from homology"/>
<dbReference type="GO" id="GO:0019722">
    <property type="term" value="P:calcium-mediated signaling"/>
    <property type="evidence" value="ECO:0007669"/>
    <property type="project" value="EnsemblFungi"/>
</dbReference>
<dbReference type="InterPro" id="IPR006214">
    <property type="entry name" value="Bax_inhibitor_1-related"/>
</dbReference>
<reference evidence="6 7" key="1">
    <citation type="journal article" date="2011" name="Proc. Natl. Acad. Sci. U.S.A.">
        <title>Evolutionary erosion of yeast sex chromosomes by mating-type switching accidents.</title>
        <authorList>
            <person name="Gordon J.L."/>
            <person name="Armisen D."/>
            <person name="Proux-Wera E."/>
            <person name="Oheigeartaigh S.S."/>
            <person name="Byrne K.P."/>
            <person name="Wolfe K.H."/>
        </authorList>
    </citation>
    <scope>NUCLEOTIDE SEQUENCE [LARGE SCALE GENOMIC DNA]</scope>
    <source>
        <strain evidence="7">ATCC 22294 / BCRC 22015 / CBS 2517 / CECT 1963 / NBRC 1671 / NRRL Y-8276</strain>
    </source>
</reference>
<dbReference type="InParanoid" id="H2APH5"/>
<comment type="subcellular location">
    <subcellularLocation>
        <location evidence="1">Membrane</location>
        <topology evidence="1">Multi-pass membrane protein</topology>
    </subcellularLocation>
</comment>
<dbReference type="PANTHER" id="PTHR23291:SF50">
    <property type="entry name" value="PROTEIN LIFEGUARD 4"/>
    <property type="match status" value="1"/>
</dbReference>
<keyword evidence="7" id="KW-1185">Reference proteome</keyword>
<dbReference type="RefSeq" id="XP_003955410.1">
    <property type="nucleotide sequence ID" value="XM_003955361.1"/>
</dbReference>
<dbReference type="EMBL" id="HE650821">
    <property type="protein sequence ID" value="CCF56275.1"/>
    <property type="molecule type" value="Genomic_DNA"/>
</dbReference>
<dbReference type="FunCoup" id="H2APH5">
    <property type="interactions" value="661"/>
</dbReference>
<accession>H2APH5</accession>
<evidence type="ECO:0000313" key="6">
    <source>
        <dbReference type="EMBL" id="CCF56275.1"/>
    </source>
</evidence>
<comment type="similarity">
    <text evidence="5">Belongs to the BI1 family.</text>
</comment>
<dbReference type="GO" id="GO:0005739">
    <property type="term" value="C:mitochondrion"/>
    <property type="evidence" value="ECO:0007669"/>
    <property type="project" value="EnsemblFungi"/>
</dbReference>
<feature type="transmembrane region" description="Helical" evidence="5">
    <location>
        <begin position="78"/>
        <end position="98"/>
    </location>
</feature>
<gene>
    <name evidence="6" type="primary">KAFR0A08410</name>
    <name evidence="6" type="ORF">KAFR_0A08410</name>
</gene>
<evidence type="ECO:0000256" key="5">
    <source>
        <dbReference type="RuleBase" id="RU004379"/>
    </source>
</evidence>
<dbReference type="GO" id="GO:0030968">
    <property type="term" value="P:endoplasmic reticulum unfolded protein response"/>
    <property type="evidence" value="ECO:0007669"/>
    <property type="project" value="EnsemblFungi"/>
</dbReference>
<dbReference type="eggNOG" id="KOG2322">
    <property type="taxonomic scope" value="Eukaryota"/>
</dbReference>
<dbReference type="GO" id="GO:0016020">
    <property type="term" value="C:membrane"/>
    <property type="evidence" value="ECO:0007669"/>
    <property type="project" value="UniProtKB-SubCell"/>
</dbReference>
<feature type="transmembrane region" description="Helical" evidence="5">
    <location>
        <begin position="255"/>
        <end position="273"/>
    </location>
</feature>
<dbReference type="GO" id="GO:0000324">
    <property type="term" value="C:fungal-type vacuole"/>
    <property type="evidence" value="ECO:0007669"/>
    <property type="project" value="EnsemblFungi"/>
</dbReference>
<evidence type="ECO:0000256" key="1">
    <source>
        <dbReference type="ARBA" id="ARBA00004141"/>
    </source>
</evidence>
<dbReference type="PANTHER" id="PTHR23291">
    <property type="entry name" value="BAX INHIBITOR-RELATED"/>
    <property type="match status" value="1"/>
</dbReference>
<feature type="transmembrane region" description="Helical" evidence="5">
    <location>
        <begin position="134"/>
        <end position="152"/>
    </location>
</feature>
<dbReference type="AlphaFoldDB" id="H2APH5"/>
<dbReference type="KEGG" id="kaf:KAFR_0A08410"/>
<protein>
    <submittedName>
        <fullName evidence="6">Uncharacterized protein</fullName>
    </submittedName>
</protein>
<feature type="transmembrane region" description="Helical" evidence="5">
    <location>
        <begin position="192"/>
        <end position="216"/>
    </location>
</feature>
<organism evidence="6 7">
    <name type="scientific">Kazachstania africana (strain ATCC 22294 / BCRC 22015 / CBS 2517 / CECT 1963 / NBRC 1671 / NRRL Y-8276)</name>
    <name type="common">Yeast</name>
    <name type="synonym">Kluyveromyces africanus</name>
    <dbReference type="NCBI Taxonomy" id="1071382"/>
    <lineage>
        <taxon>Eukaryota</taxon>
        <taxon>Fungi</taxon>
        <taxon>Dikarya</taxon>
        <taxon>Ascomycota</taxon>
        <taxon>Saccharomycotina</taxon>
        <taxon>Saccharomycetes</taxon>
        <taxon>Saccharomycetales</taxon>
        <taxon>Saccharomycetaceae</taxon>
        <taxon>Kazachstania</taxon>
    </lineage>
</organism>
<dbReference type="STRING" id="1071382.H2APH5"/>
<evidence type="ECO:0000256" key="2">
    <source>
        <dbReference type="ARBA" id="ARBA00022692"/>
    </source>
</evidence>
<dbReference type="OrthoDB" id="7933078at2759"/>
<sequence>MSHAESAPPPYQEHDTSNGVFIPDDFKYSTKVISCEPQVRAEFQSKVYSILSSQLLCTFAVSYYVSNSTSAQNFIFNHMFLWFFAAIFSVVSCVWLSLSPRAEDYSNEMDSEPLLNNNDNHVPWYILSRKQQRILLGLFTLAESYMISMVTLTYNPDIVLRALVVTTVIVIGVTAMAVSGKFDLALESVTTIYIWLSWAVLLLIGIGISSLIFGMSEKWDLIYGWLGAIVFTIYLFIDTQLIFRKVYFDEEIKCAMMLYLDIINLFLSILRIMSHNSDD</sequence>
<dbReference type="HOGENOM" id="CLU_058671_0_0_1"/>
<keyword evidence="2 5" id="KW-0812">Transmembrane</keyword>